<dbReference type="RefSeq" id="WP_188796493.1">
    <property type="nucleotide sequence ID" value="NZ_BMJA01000003.1"/>
</dbReference>
<dbReference type="InterPro" id="IPR006657">
    <property type="entry name" value="MoPterin_dinucl-bd_dom"/>
</dbReference>
<evidence type="ECO:0000256" key="1">
    <source>
        <dbReference type="ARBA" id="ARBA00001942"/>
    </source>
</evidence>
<dbReference type="SUPFAM" id="SSF50692">
    <property type="entry name" value="ADC-like"/>
    <property type="match status" value="1"/>
</dbReference>
<dbReference type="Gene3D" id="3.40.50.740">
    <property type="match status" value="1"/>
</dbReference>
<dbReference type="InterPro" id="IPR010046">
    <property type="entry name" value="Mopterin_OxRdtse_a_bac"/>
</dbReference>
<name>A0ABQ1GID4_9GAMM</name>
<dbReference type="PANTHER" id="PTHR43105:SF4">
    <property type="entry name" value="PROTEIN YDEP"/>
    <property type="match status" value="1"/>
</dbReference>
<keyword evidence="5" id="KW-0500">Molybdenum</keyword>
<reference evidence="13" key="1">
    <citation type="journal article" date="2019" name="Int. J. Syst. Evol. Microbiol.">
        <title>The Global Catalogue of Microorganisms (GCM) 10K type strain sequencing project: providing services to taxonomists for standard genome sequencing and annotation.</title>
        <authorList>
            <consortium name="The Broad Institute Genomics Platform"/>
            <consortium name="The Broad Institute Genome Sequencing Center for Infectious Disease"/>
            <person name="Wu L."/>
            <person name="Ma J."/>
        </authorList>
    </citation>
    <scope>NUCLEOTIDE SEQUENCE [LARGE SCALE GENOMIC DNA]</scope>
    <source>
        <strain evidence="13">CGMCC 1.15439</strain>
    </source>
</reference>
<evidence type="ECO:0000256" key="3">
    <source>
        <dbReference type="ARBA" id="ARBA00010312"/>
    </source>
</evidence>
<evidence type="ECO:0000259" key="10">
    <source>
        <dbReference type="Pfam" id="PF00384"/>
    </source>
</evidence>
<dbReference type="PANTHER" id="PTHR43105">
    <property type="entry name" value="RESPIRATORY NITRATE REDUCTASE"/>
    <property type="match status" value="1"/>
</dbReference>
<comment type="caution">
    <text evidence="12">The sequence shown here is derived from an EMBL/GenBank/DDBJ whole genome shotgun (WGS) entry which is preliminary data.</text>
</comment>
<dbReference type="InterPro" id="IPR006656">
    <property type="entry name" value="Mopterin_OxRdtase"/>
</dbReference>
<evidence type="ECO:0000313" key="12">
    <source>
        <dbReference type="EMBL" id="GGA44399.1"/>
    </source>
</evidence>
<evidence type="ECO:0000256" key="9">
    <source>
        <dbReference type="ARBA" id="ARBA00023014"/>
    </source>
</evidence>
<evidence type="ECO:0000256" key="6">
    <source>
        <dbReference type="ARBA" id="ARBA00022723"/>
    </source>
</evidence>
<evidence type="ECO:0000256" key="5">
    <source>
        <dbReference type="ARBA" id="ARBA00022505"/>
    </source>
</evidence>
<dbReference type="Pfam" id="PF00384">
    <property type="entry name" value="Molybdopterin"/>
    <property type="match status" value="1"/>
</dbReference>
<comment type="cofactor">
    <cofactor evidence="2">
        <name>[4Fe-4S] cluster</name>
        <dbReference type="ChEBI" id="CHEBI:49883"/>
    </cofactor>
</comment>
<dbReference type="CDD" id="cd02787">
    <property type="entry name" value="MopB_CT_ydeP"/>
    <property type="match status" value="1"/>
</dbReference>
<feature type="domain" description="Molybdopterin oxidoreductase" evidence="10">
    <location>
        <begin position="113"/>
        <end position="493"/>
    </location>
</feature>
<organism evidence="12 13">
    <name type="scientific">Dyella nitratireducens</name>
    <dbReference type="NCBI Taxonomy" id="1849580"/>
    <lineage>
        <taxon>Bacteria</taxon>
        <taxon>Pseudomonadati</taxon>
        <taxon>Pseudomonadota</taxon>
        <taxon>Gammaproteobacteria</taxon>
        <taxon>Lysobacterales</taxon>
        <taxon>Rhodanobacteraceae</taxon>
        <taxon>Dyella</taxon>
    </lineage>
</organism>
<dbReference type="Pfam" id="PF01568">
    <property type="entry name" value="Molydop_binding"/>
    <property type="match status" value="1"/>
</dbReference>
<protein>
    <submittedName>
        <fullName evidence="12">Formate dehydrogenase subunit alpha</fullName>
    </submittedName>
</protein>
<dbReference type="CDD" id="cd02767">
    <property type="entry name" value="MopB_ydeP"/>
    <property type="match status" value="1"/>
</dbReference>
<dbReference type="Gene3D" id="2.40.40.20">
    <property type="match status" value="1"/>
</dbReference>
<evidence type="ECO:0000256" key="7">
    <source>
        <dbReference type="ARBA" id="ARBA00023002"/>
    </source>
</evidence>
<evidence type="ECO:0000259" key="11">
    <source>
        <dbReference type="Pfam" id="PF01568"/>
    </source>
</evidence>
<keyword evidence="9" id="KW-0411">Iron-sulfur</keyword>
<keyword evidence="8" id="KW-0408">Iron</keyword>
<dbReference type="Gene3D" id="3.40.228.10">
    <property type="entry name" value="Dimethylsulfoxide Reductase, domain 2"/>
    <property type="match status" value="1"/>
</dbReference>
<evidence type="ECO:0000256" key="4">
    <source>
        <dbReference type="ARBA" id="ARBA00022485"/>
    </source>
</evidence>
<comment type="similarity">
    <text evidence="3">Belongs to the prokaryotic molybdopterin-containing oxidoreductase family.</text>
</comment>
<comment type="cofactor">
    <cofactor evidence="1">
        <name>Mo-bis(molybdopterin guanine dinucleotide)</name>
        <dbReference type="ChEBI" id="CHEBI:60539"/>
    </cofactor>
</comment>
<dbReference type="NCBIfam" id="TIGR01701">
    <property type="entry name" value="Fdhalpha-like"/>
    <property type="match status" value="1"/>
</dbReference>
<evidence type="ECO:0000256" key="2">
    <source>
        <dbReference type="ARBA" id="ARBA00001966"/>
    </source>
</evidence>
<accession>A0ABQ1GID4</accession>
<dbReference type="PIRSF" id="PIRSF000144">
    <property type="entry name" value="CbbBc"/>
    <property type="match status" value="1"/>
</dbReference>
<dbReference type="Proteomes" id="UP000620046">
    <property type="component" value="Unassembled WGS sequence"/>
</dbReference>
<dbReference type="InterPro" id="IPR009010">
    <property type="entry name" value="Asp_de-COase-like_dom_sf"/>
</dbReference>
<evidence type="ECO:0000256" key="8">
    <source>
        <dbReference type="ARBA" id="ARBA00023004"/>
    </source>
</evidence>
<dbReference type="InterPro" id="IPR037951">
    <property type="entry name" value="MopB_CT_YdeP"/>
</dbReference>
<feature type="domain" description="Molybdopterin dinucleotide-binding" evidence="11">
    <location>
        <begin position="642"/>
        <end position="755"/>
    </location>
</feature>
<dbReference type="SUPFAM" id="SSF53706">
    <property type="entry name" value="Formate dehydrogenase/DMSO reductase, domains 1-3"/>
    <property type="match status" value="1"/>
</dbReference>
<keyword evidence="4" id="KW-0004">4Fe-4S</keyword>
<sequence>MASKTKIPGVSKYDGPAGGWGALRAVAQAIGGQMAIGRETSALRRVNQPAGFDCPGCAWPDPKHTSSFEFCENGAKAVSWEATAKRVRPEFFAANTVTSLWDLSDYALESLGRITHPMAYDAKTDTYVAIEWNEAMARIGEALRALPDPRMAEFYTSGRASNEAAFLYQIFVREYGSNNFPDCSNMCHEATSVGLPQSIGVGKGTVTLEDFDHCDALFCIGHNPGTNHPRMLSTLREVAKRGVPIIAVNPLPERGLERFTSPQDPVEMVAGMATPIATTYYQIKSGGDLAMLKGMMKWLFDEDRNGAAGVIDHDFIREHTTGIDALLADIDATSWDVIVATSGLTREEIEAIAKIYSQAKNVIVCYGMGITQHAHGTENVQQIANLLLLRGNIGRQGAGICPLRGHSNVQGNRTVGITEKPNDALIAGIERAFGFTAPKEHGHDAVRAIQAIRDGHSKVLISLGGNLAVAMSDPEATFAAMRNLDLTVHITTKLNRSQLIIGKQSIILPCLGRTELDVQAEGVQSITVEDSMSMVHASAGELEPASEHLRSEPWIVAHIAKATLPNTHVEWDALVANYDRIREKIAIVYPDFFDFNQRIRQPGGFRLYIAASERKWATPEGKARFLLARGLDEDPALPSKHLKLTTIRSHDQYNTTIYSLNDRYRGITGRRDVVFVNADDLKASGLKHGDRIDVEVVGPYAADTNGNARAVRGFVAVTYPIAAGTVAIYYPEGNCLVGLDSFDPESGTPTYKSVPVSLRRSRVKALPVDA</sequence>
<keyword evidence="7" id="KW-0560">Oxidoreductase</keyword>
<dbReference type="InterPro" id="IPR050123">
    <property type="entry name" value="Prok_molybdopt-oxidoreductase"/>
</dbReference>
<keyword evidence="13" id="KW-1185">Reference proteome</keyword>
<gene>
    <name evidence="12" type="primary">fdhF</name>
    <name evidence="12" type="ORF">GCM10010981_36950</name>
</gene>
<dbReference type="InterPro" id="IPR041953">
    <property type="entry name" value="YdeP_MopB"/>
</dbReference>
<dbReference type="EMBL" id="BMJA01000003">
    <property type="protein sequence ID" value="GGA44399.1"/>
    <property type="molecule type" value="Genomic_DNA"/>
</dbReference>
<keyword evidence="6" id="KW-0479">Metal-binding</keyword>
<evidence type="ECO:0000313" key="13">
    <source>
        <dbReference type="Proteomes" id="UP000620046"/>
    </source>
</evidence>
<proteinExistence type="inferred from homology"/>